<evidence type="ECO:0000313" key="2">
    <source>
        <dbReference type="Proteomes" id="UP000250416"/>
    </source>
</evidence>
<organism evidence="1 2">
    <name type="scientific">Burkholderia cepacia</name>
    <name type="common">Pseudomonas cepacia</name>
    <dbReference type="NCBI Taxonomy" id="292"/>
    <lineage>
        <taxon>Bacteria</taxon>
        <taxon>Pseudomonadati</taxon>
        <taxon>Pseudomonadota</taxon>
        <taxon>Betaproteobacteria</taxon>
        <taxon>Burkholderiales</taxon>
        <taxon>Burkholderiaceae</taxon>
        <taxon>Burkholderia</taxon>
        <taxon>Burkholderia cepacia complex</taxon>
    </lineage>
</organism>
<comment type="caution">
    <text evidence="1">The sequence shown here is derived from an EMBL/GenBank/DDBJ whole genome shotgun (WGS) entry which is preliminary data.</text>
</comment>
<gene>
    <name evidence="1" type="ORF">NCTC10661_07205</name>
</gene>
<sequence>MTRKAQTNRQQGSVAQLPYRRKIRLVLWGGAATTGDNSAFQFAALNVIKDYKARDKGNYEIIQKNIAVAKDIVFHVNAQEDDSIASLDIFTHGGPQALYLTTASPDTSPTLRYVLHNSSLYRSVGRMVFNAAGWTAGSALIREISFSTFVTNAKIELHGCKTADAASDGDNIAADFSQRLFAAGKSTSTVIGHADKATPNIKGGGEKLNEQDYRHGLRLIYRNGQVLKTTRQKGQLSERELEALSSEEG</sequence>
<accession>A0AAE8NMA8</accession>
<reference evidence="1 2" key="1">
    <citation type="submission" date="2018-06" db="EMBL/GenBank/DDBJ databases">
        <authorList>
            <consortium name="Pathogen Informatics"/>
            <person name="Doyle S."/>
        </authorList>
    </citation>
    <scope>NUCLEOTIDE SEQUENCE [LARGE SCALE GENOMIC DNA]</scope>
    <source>
        <strain evidence="1 2">NCTC10661</strain>
    </source>
</reference>
<protein>
    <submittedName>
        <fullName evidence="1">Uncharacterized protein</fullName>
    </submittedName>
</protein>
<dbReference type="AlphaFoldDB" id="A0AAE8NMA8"/>
<dbReference type="RefSeq" id="WP_244113359.1">
    <property type="nucleotide sequence ID" value="NZ_CADEUP010000005.1"/>
</dbReference>
<proteinExistence type="predicted"/>
<evidence type="ECO:0000313" key="1">
    <source>
        <dbReference type="EMBL" id="SQA61471.1"/>
    </source>
</evidence>
<name>A0AAE8NMA8_BURCE</name>
<dbReference type="EMBL" id="UARD01000059">
    <property type="protein sequence ID" value="SQA61471.1"/>
    <property type="molecule type" value="Genomic_DNA"/>
</dbReference>
<dbReference type="Proteomes" id="UP000250416">
    <property type="component" value="Unassembled WGS sequence"/>
</dbReference>